<sequence>MTHPTADAALAPTSRDGPETPSGASPRPATPSTTTSRPNKPPGVGLEVAAHSSTGASEAVPVSRTGQAKKRARQTGDNEEESSGAGSSSGGRPGSKKEASVSTRLEQLEVKIDKLAGLISAASFREDMEPLKVSLMAALEMLKSHVGSGEIRSGGASGTGESEKNGVETSEASKTTVEYVLVLTFEFETHCSTLRKESLGALAAAKDDILALKDDAVAALKGQVACLQSDITSRLETIETLEGELLDVKTNCEHNVKSLTEKHSRALEDRDRKFKEQEVALQEVQEDLAVSKATSTQDLKQ</sequence>
<dbReference type="EMBL" id="BQKY01000003">
    <property type="protein sequence ID" value="GJN88847.1"/>
    <property type="molecule type" value="Genomic_DNA"/>
</dbReference>
<proteinExistence type="predicted"/>
<feature type="compositionally biased region" description="Low complexity" evidence="1">
    <location>
        <begin position="20"/>
        <end position="38"/>
    </location>
</feature>
<evidence type="ECO:0000313" key="2">
    <source>
        <dbReference type="EMBL" id="GJN88847.1"/>
    </source>
</evidence>
<dbReference type="Proteomes" id="UP001342314">
    <property type="component" value="Unassembled WGS sequence"/>
</dbReference>
<accession>A0AAV5GHL8</accession>
<dbReference type="AlphaFoldDB" id="A0AAV5GHL8"/>
<feature type="region of interest" description="Disordered" evidence="1">
    <location>
        <begin position="148"/>
        <end position="171"/>
    </location>
</feature>
<organism evidence="2 3">
    <name type="scientific">Rhodotorula paludigena</name>
    <dbReference type="NCBI Taxonomy" id="86838"/>
    <lineage>
        <taxon>Eukaryota</taxon>
        <taxon>Fungi</taxon>
        <taxon>Dikarya</taxon>
        <taxon>Basidiomycota</taxon>
        <taxon>Pucciniomycotina</taxon>
        <taxon>Microbotryomycetes</taxon>
        <taxon>Sporidiobolales</taxon>
        <taxon>Sporidiobolaceae</taxon>
        <taxon>Rhodotorula</taxon>
    </lineage>
</organism>
<feature type="region of interest" description="Disordered" evidence="1">
    <location>
        <begin position="1"/>
        <end position="102"/>
    </location>
</feature>
<reference evidence="2 3" key="1">
    <citation type="submission" date="2021-12" db="EMBL/GenBank/DDBJ databases">
        <title>High titer production of polyol ester of fatty acids by Rhodotorula paludigena BS15 towards product separation-free biomass refinery.</title>
        <authorList>
            <person name="Mano J."/>
            <person name="Ono H."/>
            <person name="Tanaka T."/>
            <person name="Naito K."/>
            <person name="Sushida H."/>
            <person name="Ike M."/>
            <person name="Tokuyasu K."/>
            <person name="Kitaoka M."/>
        </authorList>
    </citation>
    <scope>NUCLEOTIDE SEQUENCE [LARGE SCALE GENOMIC DNA]</scope>
    <source>
        <strain evidence="2 3">BS15</strain>
    </source>
</reference>
<keyword evidence="3" id="KW-1185">Reference proteome</keyword>
<comment type="caution">
    <text evidence="2">The sequence shown here is derived from an EMBL/GenBank/DDBJ whole genome shotgun (WGS) entry which is preliminary data.</text>
</comment>
<gene>
    <name evidence="2" type="ORF">Rhopal_001818-T1</name>
</gene>
<protein>
    <submittedName>
        <fullName evidence="2">Uncharacterized protein</fullName>
    </submittedName>
</protein>
<name>A0AAV5GHL8_9BASI</name>
<evidence type="ECO:0000256" key="1">
    <source>
        <dbReference type="SAM" id="MobiDB-lite"/>
    </source>
</evidence>
<evidence type="ECO:0000313" key="3">
    <source>
        <dbReference type="Proteomes" id="UP001342314"/>
    </source>
</evidence>